<comment type="caution">
    <text evidence="1">The sequence shown here is derived from an EMBL/GenBank/DDBJ whole genome shotgun (WGS) entry which is preliminary data.</text>
</comment>
<reference evidence="1 2" key="1">
    <citation type="journal article" date="2024" name="G3 (Bethesda)">
        <title>Genome assembly of Hibiscus sabdariffa L. provides insights into metabolisms of medicinal natural products.</title>
        <authorList>
            <person name="Kim T."/>
        </authorList>
    </citation>
    <scope>NUCLEOTIDE SEQUENCE [LARGE SCALE GENOMIC DNA]</scope>
    <source>
        <strain evidence="1">TK-2024</strain>
        <tissue evidence="1">Old leaves</tissue>
    </source>
</reference>
<accession>A0ABR2QXE4</accession>
<sequence>MFSIMNDDFGYVSLMIERDELERNGSCEDLRAHEMVPSIEETSHGIDQGLHLVHLLVACTEAIGCRVAMSSVLGFLVVVCDDIVVEPPKACHQPTIVVVVELRF</sequence>
<gene>
    <name evidence="1" type="ORF">V6N11_042772</name>
</gene>
<dbReference type="Proteomes" id="UP001396334">
    <property type="component" value="Unassembled WGS sequence"/>
</dbReference>
<dbReference type="EMBL" id="JBBPBN010000030">
    <property type="protein sequence ID" value="KAK9005335.1"/>
    <property type="molecule type" value="Genomic_DNA"/>
</dbReference>
<evidence type="ECO:0000313" key="2">
    <source>
        <dbReference type="Proteomes" id="UP001396334"/>
    </source>
</evidence>
<name>A0ABR2QXE4_9ROSI</name>
<keyword evidence="2" id="KW-1185">Reference proteome</keyword>
<evidence type="ECO:0000313" key="1">
    <source>
        <dbReference type="EMBL" id="KAK9005335.1"/>
    </source>
</evidence>
<protein>
    <submittedName>
        <fullName evidence="1">Uncharacterized protein</fullName>
    </submittedName>
</protein>
<organism evidence="1 2">
    <name type="scientific">Hibiscus sabdariffa</name>
    <name type="common">roselle</name>
    <dbReference type="NCBI Taxonomy" id="183260"/>
    <lineage>
        <taxon>Eukaryota</taxon>
        <taxon>Viridiplantae</taxon>
        <taxon>Streptophyta</taxon>
        <taxon>Embryophyta</taxon>
        <taxon>Tracheophyta</taxon>
        <taxon>Spermatophyta</taxon>
        <taxon>Magnoliopsida</taxon>
        <taxon>eudicotyledons</taxon>
        <taxon>Gunneridae</taxon>
        <taxon>Pentapetalae</taxon>
        <taxon>rosids</taxon>
        <taxon>malvids</taxon>
        <taxon>Malvales</taxon>
        <taxon>Malvaceae</taxon>
        <taxon>Malvoideae</taxon>
        <taxon>Hibiscus</taxon>
    </lineage>
</organism>
<proteinExistence type="predicted"/>